<sequence length="169" mass="20024">MRDAEEHGEKKVTVDEIATMHFKDEDAMFLRTVSPDVRRKFQDIWNNEDIPSESLRTLKRKEQCETAANCCKCCCITAMQISSHIHLLAVSLLNAKQLEEYSRWATKRYYVLKAREKELSKLSPDAKRILRRMSNKHDEYEELNVPPSVKRELQNFVTALYRRRYNLQN</sequence>
<dbReference type="EMBL" id="KN716452">
    <property type="protein sequence ID" value="KJH44736.1"/>
    <property type="molecule type" value="Genomic_DNA"/>
</dbReference>
<dbReference type="Proteomes" id="UP000053766">
    <property type="component" value="Unassembled WGS sequence"/>
</dbReference>
<evidence type="ECO:0000313" key="2">
    <source>
        <dbReference type="Proteomes" id="UP000053766"/>
    </source>
</evidence>
<keyword evidence="2" id="KW-1185">Reference proteome</keyword>
<dbReference type="OrthoDB" id="5821057at2759"/>
<protein>
    <submittedName>
        <fullName evidence="1">Uncharacterized protein</fullName>
    </submittedName>
</protein>
<reference evidence="1 2" key="1">
    <citation type="submission" date="2013-11" db="EMBL/GenBank/DDBJ databases">
        <title>Draft genome of the bovine lungworm Dictyocaulus viviparus.</title>
        <authorList>
            <person name="Mitreva M."/>
        </authorList>
    </citation>
    <scope>NUCLEOTIDE SEQUENCE [LARGE SCALE GENOMIC DNA]</scope>
    <source>
        <strain evidence="1 2">HannoverDv2000</strain>
    </source>
</reference>
<dbReference type="AlphaFoldDB" id="A0A0D8XQY2"/>
<name>A0A0D8XQY2_DICVI</name>
<evidence type="ECO:0000313" key="1">
    <source>
        <dbReference type="EMBL" id="KJH44736.1"/>
    </source>
</evidence>
<reference evidence="2" key="2">
    <citation type="journal article" date="2016" name="Sci. Rep.">
        <title>Dictyocaulus viviparus genome, variome and transcriptome elucidate lungworm biology and support future intervention.</title>
        <authorList>
            <person name="McNulty S.N."/>
            <person name="Strube C."/>
            <person name="Rosa B.A."/>
            <person name="Martin J.C."/>
            <person name="Tyagi R."/>
            <person name="Choi Y.J."/>
            <person name="Wang Q."/>
            <person name="Hallsworth Pepin K."/>
            <person name="Zhang X."/>
            <person name="Ozersky P."/>
            <person name="Wilson R.K."/>
            <person name="Sternberg P.W."/>
            <person name="Gasser R.B."/>
            <person name="Mitreva M."/>
        </authorList>
    </citation>
    <scope>NUCLEOTIDE SEQUENCE [LARGE SCALE GENOMIC DNA]</scope>
    <source>
        <strain evidence="2">HannoverDv2000</strain>
    </source>
</reference>
<gene>
    <name evidence="1" type="ORF">DICVIV_09227</name>
</gene>
<organism evidence="1 2">
    <name type="scientific">Dictyocaulus viviparus</name>
    <name type="common">Bovine lungworm</name>
    <dbReference type="NCBI Taxonomy" id="29172"/>
    <lineage>
        <taxon>Eukaryota</taxon>
        <taxon>Metazoa</taxon>
        <taxon>Ecdysozoa</taxon>
        <taxon>Nematoda</taxon>
        <taxon>Chromadorea</taxon>
        <taxon>Rhabditida</taxon>
        <taxon>Rhabditina</taxon>
        <taxon>Rhabditomorpha</taxon>
        <taxon>Strongyloidea</taxon>
        <taxon>Metastrongylidae</taxon>
        <taxon>Dictyocaulus</taxon>
    </lineage>
</organism>
<accession>A0A0D8XQY2</accession>
<proteinExistence type="predicted"/>